<proteinExistence type="predicted"/>
<reference evidence="1" key="2">
    <citation type="submission" date="2025-09" db="UniProtKB">
        <authorList>
            <consortium name="Ensembl"/>
        </authorList>
    </citation>
    <scope>IDENTIFICATION</scope>
</reference>
<dbReference type="OMA" id="CANWITD"/>
<dbReference type="GeneTree" id="ENSGT00940000160807"/>
<accession>A0A8C4PZ18</accession>
<dbReference type="Ensembl" id="ENSEBUT00000007366.1">
    <property type="protein sequence ID" value="ENSEBUP00000006901.1"/>
    <property type="gene ID" value="ENSEBUG00000004537.1"/>
</dbReference>
<dbReference type="Proteomes" id="UP000694388">
    <property type="component" value="Unplaced"/>
</dbReference>
<evidence type="ECO:0008006" key="3">
    <source>
        <dbReference type="Google" id="ProtNLM"/>
    </source>
</evidence>
<sequence length="301" mass="33862">MIEKTNLLREKSRKVVVRKYDPDHIKYGFTMAGSDVEPKSQCVECAEIQSNEELKPSKLQRHLNTRHPNSAGKPKEYLERKRAGLQAQPKVITTFTTQSKSALKASYMVAARVARRKKAFTIAEELILPSAVDMCQEIIGEAAATKLQSVSLSNDTVMRRIVEMSDDIECKLVEKIKASPYFSIQLDESTDISNNALLLVFVRYCRDSDVHEDLLFCKELPTKTAADDVMLCLDKYFTDKSIDWKNCVGVCTDGAASMTGVHRGVVKRIQQSAPDAKKTHCFLHRENLATKQMSPELTEVI</sequence>
<reference evidence="1" key="1">
    <citation type="submission" date="2025-08" db="UniProtKB">
        <authorList>
            <consortium name="Ensembl"/>
        </authorList>
    </citation>
    <scope>IDENTIFICATION</scope>
</reference>
<dbReference type="PANTHER" id="PTHR45913">
    <property type="entry name" value="EPM2A-INTERACTING PROTEIN 1"/>
    <property type="match status" value="1"/>
</dbReference>
<protein>
    <recommendedName>
        <fullName evidence="3">DUF4371 domain-containing protein</fullName>
    </recommendedName>
</protein>
<organism evidence="1 2">
    <name type="scientific">Eptatretus burgeri</name>
    <name type="common">Inshore hagfish</name>
    <dbReference type="NCBI Taxonomy" id="7764"/>
    <lineage>
        <taxon>Eukaryota</taxon>
        <taxon>Metazoa</taxon>
        <taxon>Chordata</taxon>
        <taxon>Craniata</taxon>
        <taxon>Vertebrata</taxon>
        <taxon>Cyclostomata</taxon>
        <taxon>Myxini</taxon>
        <taxon>Myxiniformes</taxon>
        <taxon>Myxinidae</taxon>
        <taxon>Eptatretinae</taxon>
        <taxon>Eptatretus</taxon>
    </lineage>
</organism>
<evidence type="ECO:0000313" key="2">
    <source>
        <dbReference type="Proteomes" id="UP000694388"/>
    </source>
</evidence>
<dbReference type="AlphaFoldDB" id="A0A8C4PZ18"/>
<keyword evidence="2" id="KW-1185">Reference proteome</keyword>
<name>A0A8C4PZ18_EPTBU</name>
<dbReference type="PANTHER" id="PTHR45913:SF19">
    <property type="entry name" value="LOW QUALITY PROTEIN: ZINC FINGER BED DOMAIN-CONTAINING PROTEIN 5-LIKE"/>
    <property type="match status" value="1"/>
</dbReference>
<evidence type="ECO:0000313" key="1">
    <source>
        <dbReference type="Ensembl" id="ENSEBUP00000006901.1"/>
    </source>
</evidence>